<dbReference type="PANTHER" id="PTHR21368">
    <property type="entry name" value="50S RIBOSOMAL PROTEIN L9"/>
    <property type="match status" value="1"/>
</dbReference>
<reference evidence="9" key="1">
    <citation type="journal article" date="2020" name="mSystems">
        <title>Genome- and Community-Level Interaction Insights into Carbon Utilization and Element Cycling Functions of Hydrothermarchaeota in Hydrothermal Sediment.</title>
        <authorList>
            <person name="Zhou Z."/>
            <person name="Liu Y."/>
            <person name="Xu W."/>
            <person name="Pan J."/>
            <person name="Luo Z.H."/>
            <person name="Li M."/>
        </authorList>
    </citation>
    <scope>NUCLEOTIDE SEQUENCE [LARGE SCALE GENOMIC DNA]</scope>
    <source>
        <strain evidence="9">HyVt-460</strain>
    </source>
</reference>
<dbReference type="InterPro" id="IPR020069">
    <property type="entry name" value="Ribosomal_bL9_C"/>
</dbReference>
<dbReference type="InterPro" id="IPR036935">
    <property type="entry name" value="Ribosomal_bL9_N_sf"/>
</dbReference>
<comment type="function">
    <text evidence="7">Binds to the 23S rRNA.</text>
</comment>
<evidence type="ECO:0000256" key="1">
    <source>
        <dbReference type="ARBA" id="ARBA00010605"/>
    </source>
</evidence>
<dbReference type="InterPro" id="IPR036791">
    <property type="entry name" value="Ribosomal_bL9_C_sf"/>
</dbReference>
<dbReference type="EMBL" id="DRLI01000084">
    <property type="protein sequence ID" value="HHM01813.1"/>
    <property type="molecule type" value="Genomic_DNA"/>
</dbReference>
<evidence type="ECO:0000313" key="9">
    <source>
        <dbReference type="EMBL" id="HHM01813.1"/>
    </source>
</evidence>
<dbReference type="GO" id="GO:0003735">
    <property type="term" value="F:structural constituent of ribosome"/>
    <property type="evidence" value="ECO:0007669"/>
    <property type="project" value="InterPro"/>
</dbReference>
<dbReference type="InterPro" id="IPR020594">
    <property type="entry name" value="Ribosomal_bL9_bac/chp"/>
</dbReference>
<dbReference type="NCBIfam" id="TIGR00158">
    <property type="entry name" value="L9"/>
    <property type="match status" value="1"/>
</dbReference>
<dbReference type="AlphaFoldDB" id="A0A7V5RNJ1"/>
<name>A0A7V5RNJ1_CALAY</name>
<evidence type="ECO:0000256" key="3">
    <source>
        <dbReference type="ARBA" id="ARBA00022884"/>
    </source>
</evidence>
<dbReference type="HAMAP" id="MF_00503">
    <property type="entry name" value="Ribosomal_bL9"/>
    <property type="match status" value="1"/>
</dbReference>
<comment type="similarity">
    <text evidence="1 7">Belongs to the bacterial ribosomal protein bL9 family.</text>
</comment>
<organism evidence="9">
    <name type="scientific">Caldithrix abyssi</name>
    <dbReference type="NCBI Taxonomy" id="187145"/>
    <lineage>
        <taxon>Bacteria</taxon>
        <taxon>Pseudomonadati</taxon>
        <taxon>Calditrichota</taxon>
        <taxon>Calditrichia</taxon>
        <taxon>Calditrichales</taxon>
        <taxon>Calditrichaceae</taxon>
        <taxon>Caldithrix</taxon>
    </lineage>
</organism>
<dbReference type="GO" id="GO:0006412">
    <property type="term" value="P:translation"/>
    <property type="evidence" value="ECO:0007669"/>
    <property type="project" value="UniProtKB-UniRule"/>
</dbReference>
<gene>
    <name evidence="7" type="primary">rplI</name>
    <name evidence="9" type="ORF">ENJ15_02290</name>
</gene>
<dbReference type="FunFam" id="3.10.430.100:FF:000006">
    <property type="entry name" value="50S ribosomal protein L9"/>
    <property type="match status" value="1"/>
</dbReference>
<dbReference type="InterPro" id="IPR000244">
    <property type="entry name" value="Ribosomal_bL9"/>
</dbReference>
<proteinExistence type="inferred from homology"/>
<dbReference type="InterPro" id="IPR020070">
    <property type="entry name" value="Ribosomal_bL9_N"/>
</dbReference>
<dbReference type="Proteomes" id="UP000885771">
    <property type="component" value="Unassembled WGS sequence"/>
</dbReference>
<dbReference type="GO" id="GO:0019843">
    <property type="term" value="F:rRNA binding"/>
    <property type="evidence" value="ECO:0007669"/>
    <property type="project" value="UniProtKB-UniRule"/>
</dbReference>
<accession>A0A7V5RNJ1</accession>
<dbReference type="InterPro" id="IPR009027">
    <property type="entry name" value="Ribosomal_bL9/RNase_H1_N"/>
</dbReference>
<keyword evidence="4 7" id="KW-0689">Ribosomal protein</keyword>
<evidence type="ECO:0000259" key="8">
    <source>
        <dbReference type="PROSITE" id="PS00651"/>
    </source>
</evidence>
<keyword evidence="2 7" id="KW-0699">rRNA-binding</keyword>
<dbReference type="Pfam" id="PF03948">
    <property type="entry name" value="Ribosomal_L9_C"/>
    <property type="match status" value="1"/>
</dbReference>
<protein>
    <recommendedName>
        <fullName evidence="6 7">Large ribosomal subunit protein bL9</fullName>
    </recommendedName>
</protein>
<sequence>MNVLLRQDYDGLGEAGQEVKVKDGFARNFLIPQGIAFLANKQNRKRFENDQKQKSWKQEKEKQAAAELAKKLENVSCTISVQVGEEDKLFGSVTSQNIADSLKEQGFDIEKRKILLDEPIKALGIYTVNVKLHSDVEGSVKVWVVKE</sequence>
<evidence type="ECO:0000256" key="6">
    <source>
        <dbReference type="ARBA" id="ARBA00035292"/>
    </source>
</evidence>
<dbReference type="GO" id="GO:0005840">
    <property type="term" value="C:ribosome"/>
    <property type="evidence" value="ECO:0007669"/>
    <property type="project" value="UniProtKB-KW"/>
</dbReference>
<dbReference type="SUPFAM" id="SSF55658">
    <property type="entry name" value="L9 N-domain-like"/>
    <property type="match status" value="1"/>
</dbReference>
<evidence type="ECO:0000256" key="5">
    <source>
        <dbReference type="ARBA" id="ARBA00023274"/>
    </source>
</evidence>
<evidence type="ECO:0000256" key="4">
    <source>
        <dbReference type="ARBA" id="ARBA00022980"/>
    </source>
</evidence>
<keyword evidence="5 7" id="KW-0687">Ribonucleoprotein</keyword>
<keyword evidence="3 7" id="KW-0694">RNA-binding</keyword>
<evidence type="ECO:0000256" key="7">
    <source>
        <dbReference type="HAMAP-Rule" id="MF_00503"/>
    </source>
</evidence>
<dbReference type="PROSITE" id="PS00651">
    <property type="entry name" value="RIBOSOMAL_L9"/>
    <property type="match status" value="1"/>
</dbReference>
<dbReference type="SUPFAM" id="SSF55653">
    <property type="entry name" value="Ribosomal protein L9 C-domain"/>
    <property type="match status" value="1"/>
</dbReference>
<dbReference type="Pfam" id="PF01281">
    <property type="entry name" value="Ribosomal_L9_N"/>
    <property type="match status" value="1"/>
</dbReference>
<feature type="domain" description="Ribosomal protein L9" evidence="8">
    <location>
        <begin position="13"/>
        <end position="40"/>
    </location>
</feature>
<dbReference type="Gene3D" id="3.40.5.10">
    <property type="entry name" value="Ribosomal protein L9, N-terminal domain"/>
    <property type="match status" value="1"/>
</dbReference>
<dbReference type="GO" id="GO:1990904">
    <property type="term" value="C:ribonucleoprotein complex"/>
    <property type="evidence" value="ECO:0007669"/>
    <property type="project" value="UniProtKB-KW"/>
</dbReference>
<dbReference type="Gene3D" id="3.10.430.100">
    <property type="entry name" value="Ribosomal protein L9, C-terminal domain"/>
    <property type="match status" value="1"/>
</dbReference>
<comment type="caution">
    <text evidence="9">The sequence shown here is derived from an EMBL/GenBank/DDBJ whole genome shotgun (WGS) entry which is preliminary data.</text>
</comment>
<evidence type="ECO:0000256" key="2">
    <source>
        <dbReference type="ARBA" id="ARBA00022730"/>
    </source>
</evidence>